<dbReference type="RefSeq" id="WP_379508122.1">
    <property type="nucleotide sequence ID" value="NZ_JBHRTQ010000001.1"/>
</dbReference>
<accession>A0ABV7IJ60</accession>
<reference evidence="4" key="1">
    <citation type="journal article" date="2019" name="Int. J. Syst. Evol. Microbiol.">
        <title>The Global Catalogue of Microorganisms (GCM) 10K type strain sequencing project: providing services to taxonomists for standard genome sequencing and annotation.</title>
        <authorList>
            <consortium name="The Broad Institute Genomics Platform"/>
            <consortium name="The Broad Institute Genome Sequencing Center for Infectious Disease"/>
            <person name="Wu L."/>
            <person name="Ma J."/>
        </authorList>
    </citation>
    <scope>NUCLEOTIDE SEQUENCE [LARGE SCALE GENOMIC DNA]</scope>
    <source>
        <strain evidence="4">KCTC 42984</strain>
    </source>
</reference>
<sequence length="285" mass="32063">MMFKGGRIVDTLIGFREVDPHPKMPGLRPEYKEGVHPHAYMFNDIPEELAPDADPAISIDETLRKMDQFGIEWGVVSMTARATPEALRRHPDRFIGTLGVDGNNGMDAVRAIVAAHEEHGIRGVTIFPAGSFPPIAINHKLWYPIYAKCVELDLPVFIAVGVPGPRLKMMPQYVGWLDEVCFDFPELKIIMRHGGEPWADLAVKLMLKWPNLYYSTSGFAPKYIPQEIIDYANSRGAGKVLHAGYFPFGIELERTFAELEKVPFKDAVWPQYLGGTARKLFKLPE</sequence>
<dbReference type="InterPro" id="IPR032465">
    <property type="entry name" value="ACMSD"/>
</dbReference>
<protein>
    <submittedName>
        <fullName evidence="3">Amidohydrolase family protein</fullName>
    </submittedName>
</protein>
<evidence type="ECO:0000256" key="1">
    <source>
        <dbReference type="ARBA" id="ARBA00023239"/>
    </source>
</evidence>
<dbReference type="PANTHER" id="PTHR21240">
    <property type="entry name" value="2-AMINO-3-CARBOXYLMUCONATE-6-SEMIALDEHYDE DECARBOXYLASE"/>
    <property type="match status" value="1"/>
</dbReference>
<gene>
    <name evidence="3" type="ORF">ACFOD9_00520</name>
</gene>
<comment type="caution">
    <text evidence="3">The sequence shown here is derived from an EMBL/GenBank/DDBJ whole genome shotgun (WGS) entry which is preliminary data.</text>
</comment>
<evidence type="ECO:0000313" key="3">
    <source>
        <dbReference type="EMBL" id="MFC3172725.1"/>
    </source>
</evidence>
<dbReference type="SUPFAM" id="SSF51556">
    <property type="entry name" value="Metallo-dependent hydrolases"/>
    <property type="match status" value="1"/>
</dbReference>
<proteinExistence type="predicted"/>
<feature type="domain" description="Amidohydrolase-related" evidence="2">
    <location>
        <begin position="85"/>
        <end position="283"/>
    </location>
</feature>
<evidence type="ECO:0000259" key="2">
    <source>
        <dbReference type="Pfam" id="PF04909"/>
    </source>
</evidence>
<dbReference type="Gene3D" id="3.20.20.140">
    <property type="entry name" value="Metal-dependent hydrolases"/>
    <property type="match status" value="1"/>
</dbReference>
<dbReference type="InterPro" id="IPR032466">
    <property type="entry name" value="Metal_Hydrolase"/>
</dbReference>
<organism evidence="3 4">
    <name type="scientific">Novosphingobium bradum</name>
    <dbReference type="NCBI Taxonomy" id="1737444"/>
    <lineage>
        <taxon>Bacteria</taxon>
        <taxon>Pseudomonadati</taxon>
        <taxon>Pseudomonadota</taxon>
        <taxon>Alphaproteobacteria</taxon>
        <taxon>Sphingomonadales</taxon>
        <taxon>Sphingomonadaceae</taxon>
        <taxon>Novosphingobium</taxon>
    </lineage>
</organism>
<dbReference type="InterPro" id="IPR006680">
    <property type="entry name" value="Amidohydro-rel"/>
</dbReference>
<evidence type="ECO:0000313" key="4">
    <source>
        <dbReference type="Proteomes" id="UP001595604"/>
    </source>
</evidence>
<name>A0ABV7IJ60_9SPHN</name>
<dbReference type="PANTHER" id="PTHR21240:SF19">
    <property type="entry name" value="CATALYTIC_ HYDROLASE"/>
    <property type="match status" value="1"/>
</dbReference>
<dbReference type="EMBL" id="JBHRTQ010000001">
    <property type="protein sequence ID" value="MFC3172725.1"/>
    <property type="molecule type" value="Genomic_DNA"/>
</dbReference>
<dbReference type="Pfam" id="PF04909">
    <property type="entry name" value="Amidohydro_2"/>
    <property type="match status" value="1"/>
</dbReference>
<keyword evidence="4" id="KW-1185">Reference proteome</keyword>
<dbReference type="Proteomes" id="UP001595604">
    <property type="component" value="Unassembled WGS sequence"/>
</dbReference>
<keyword evidence="1" id="KW-0456">Lyase</keyword>